<name>A0A7S8F4A6_9SPHN</name>
<keyword evidence="1" id="KW-0812">Transmembrane</keyword>
<dbReference type="KEGG" id="qso:IRL76_06680"/>
<keyword evidence="3" id="KW-1185">Reference proteome</keyword>
<evidence type="ECO:0000313" key="3">
    <source>
        <dbReference type="Proteomes" id="UP000594459"/>
    </source>
</evidence>
<dbReference type="EMBL" id="CP064654">
    <property type="protein sequence ID" value="QPD00206.1"/>
    <property type="molecule type" value="Genomic_DNA"/>
</dbReference>
<protein>
    <submittedName>
        <fullName evidence="2">Flp family type IVb pilin</fullName>
    </submittedName>
</protein>
<dbReference type="Proteomes" id="UP000594459">
    <property type="component" value="Chromosome"/>
</dbReference>
<organism evidence="2 3">
    <name type="scientific">Qipengyuania soli</name>
    <dbReference type="NCBI Taxonomy" id="2782568"/>
    <lineage>
        <taxon>Bacteria</taxon>
        <taxon>Pseudomonadati</taxon>
        <taxon>Pseudomonadota</taxon>
        <taxon>Alphaproteobacteria</taxon>
        <taxon>Sphingomonadales</taxon>
        <taxon>Erythrobacteraceae</taxon>
        <taxon>Qipengyuania</taxon>
    </lineage>
</organism>
<evidence type="ECO:0000313" key="2">
    <source>
        <dbReference type="EMBL" id="QPD00206.1"/>
    </source>
</evidence>
<dbReference type="Pfam" id="PF04964">
    <property type="entry name" value="Flp_Fap"/>
    <property type="match status" value="1"/>
</dbReference>
<sequence length="59" mass="5967">MKLIRNLASDESGATAIEYGLLVALIAIAAIASLQAVGNELSTTMNKIGTTMSNGNTAA</sequence>
<dbReference type="AlphaFoldDB" id="A0A7S8F4A6"/>
<gene>
    <name evidence="2" type="ORF">IRL76_06680</name>
</gene>
<keyword evidence="1" id="KW-0472">Membrane</keyword>
<dbReference type="RefSeq" id="WP_200984000.1">
    <property type="nucleotide sequence ID" value="NZ_CP064654.1"/>
</dbReference>
<evidence type="ECO:0000256" key="1">
    <source>
        <dbReference type="SAM" id="Phobius"/>
    </source>
</evidence>
<reference evidence="2 3" key="1">
    <citation type="submission" date="2020-11" db="EMBL/GenBank/DDBJ databases">
        <title>The genome sequence of Erythrobacter sp. 6D36.</title>
        <authorList>
            <person name="Liu Y."/>
        </authorList>
    </citation>
    <scope>NUCLEOTIDE SEQUENCE [LARGE SCALE GENOMIC DNA]</scope>
    <source>
        <strain evidence="2 3">6D36</strain>
    </source>
</reference>
<proteinExistence type="predicted"/>
<accession>A0A7S8F4A6</accession>
<feature type="transmembrane region" description="Helical" evidence="1">
    <location>
        <begin position="16"/>
        <end position="37"/>
    </location>
</feature>
<keyword evidence="1" id="KW-1133">Transmembrane helix</keyword>
<dbReference type="InterPro" id="IPR007047">
    <property type="entry name" value="Flp_Fap"/>
</dbReference>